<dbReference type="AlphaFoldDB" id="A0A8H6JSG5"/>
<accession>A0A8H6JSG5</accession>
<gene>
    <name evidence="2" type="ORF">CMUS01_12023</name>
</gene>
<comment type="caution">
    <text evidence="2">The sequence shown here is derived from an EMBL/GenBank/DDBJ whole genome shotgun (WGS) entry which is preliminary data.</text>
</comment>
<organism evidence="2 3">
    <name type="scientific">Colletotrichum musicola</name>
    <dbReference type="NCBI Taxonomy" id="2175873"/>
    <lineage>
        <taxon>Eukaryota</taxon>
        <taxon>Fungi</taxon>
        <taxon>Dikarya</taxon>
        <taxon>Ascomycota</taxon>
        <taxon>Pezizomycotina</taxon>
        <taxon>Sordariomycetes</taxon>
        <taxon>Hypocreomycetidae</taxon>
        <taxon>Glomerellales</taxon>
        <taxon>Glomerellaceae</taxon>
        <taxon>Colletotrichum</taxon>
        <taxon>Colletotrichum orchidearum species complex</taxon>
    </lineage>
</organism>
<evidence type="ECO:0008006" key="4">
    <source>
        <dbReference type="Google" id="ProtNLM"/>
    </source>
</evidence>
<protein>
    <recommendedName>
        <fullName evidence="4">F-box domain-containing protein</fullName>
    </recommendedName>
</protein>
<proteinExistence type="predicted"/>
<dbReference type="Proteomes" id="UP000639643">
    <property type="component" value="Unassembled WGS sequence"/>
</dbReference>
<dbReference type="OrthoDB" id="3219396at2759"/>
<feature type="region of interest" description="Disordered" evidence="1">
    <location>
        <begin position="25"/>
        <end position="47"/>
    </location>
</feature>
<reference evidence="2" key="1">
    <citation type="journal article" date="2020" name="Phytopathology">
        <title>Genome Sequence Resources of Colletotrichum truncatum, C. plurivorum, C. musicola, and C. sojae: Four Species Pathogenic to Soybean (Glycine max).</title>
        <authorList>
            <person name="Rogerio F."/>
            <person name="Boufleur T.R."/>
            <person name="Ciampi-Guillardi M."/>
            <person name="Sukno S.A."/>
            <person name="Thon M.R."/>
            <person name="Massola Junior N.S."/>
            <person name="Baroncelli R."/>
        </authorList>
    </citation>
    <scope>NUCLEOTIDE SEQUENCE</scope>
    <source>
        <strain evidence="2">LFN0074</strain>
    </source>
</reference>
<dbReference type="InterPro" id="IPR036047">
    <property type="entry name" value="F-box-like_dom_sf"/>
</dbReference>
<keyword evidence="3" id="KW-1185">Reference proteome</keyword>
<evidence type="ECO:0000256" key="1">
    <source>
        <dbReference type="SAM" id="MobiDB-lite"/>
    </source>
</evidence>
<name>A0A8H6JSG5_9PEZI</name>
<dbReference type="EMBL" id="WIGM01000646">
    <property type="protein sequence ID" value="KAF6817871.1"/>
    <property type="molecule type" value="Genomic_DNA"/>
</dbReference>
<sequence length="482" mass="54471">MSHLHTEERLENSPFAVSHTDTQAPEMTDDASAGDGQAAESQVSTWNANNERNYKESSLVRLDKKLLLKIMHLVDPADLYFLRQSCYAFFHLFHDESFGRFRAICEDQDQRITIFNISAAPLPGEIRNRATRLNLCDECLAAKVDKGSYESRSSALLKPQACEPCGSFHSLLHFPEQSMMGAQLFAEHKRCVCWEGRVRLCDHRRVSLSTVCRSAEKRKETLPQTLRNTLVECDTCLKTVMNDVSRSGRSRHVVPPSFTLTLNKSLSGALSFKGSITWTLPVCMIETDQDVTDRFLLEKLSVLKRSQGDDLLCPHFTFDDSRLLRPFDPRECSCLGGDTRVGGKIEDDEQVPLGVSSVRGICNVVSGLDEPPVPGECKFMASGEEYGLYHSVVCDVCHAIYNWVRHHRVVFLQRMQDIMWTSEDDRTRFGRCSRVADPASNRKHLDSDRSLSKNILWCENRECRNGKDGGRLGNRLGYSPGH</sequence>
<evidence type="ECO:0000313" key="2">
    <source>
        <dbReference type="EMBL" id="KAF6817871.1"/>
    </source>
</evidence>
<evidence type="ECO:0000313" key="3">
    <source>
        <dbReference type="Proteomes" id="UP000639643"/>
    </source>
</evidence>
<dbReference type="SUPFAM" id="SSF81383">
    <property type="entry name" value="F-box domain"/>
    <property type="match status" value="1"/>
</dbReference>